<dbReference type="Gramene" id="OIT04957">
    <property type="protein sequence ID" value="OIT04957"/>
    <property type="gene ID" value="A4A49_38546"/>
</dbReference>
<protein>
    <submittedName>
        <fullName evidence="2">Uncharacterized protein</fullName>
    </submittedName>
</protein>
<comment type="caution">
    <text evidence="2">The sequence shown here is derived from an EMBL/GenBank/DDBJ whole genome shotgun (WGS) entry which is preliminary data.</text>
</comment>
<evidence type="ECO:0000256" key="1">
    <source>
        <dbReference type="SAM" id="MobiDB-lite"/>
    </source>
</evidence>
<feature type="region of interest" description="Disordered" evidence="1">
    <location>
        <begin position="1"/>
        <end position="35"/>
    </location>
</feature>
<evidence type="ECO:0000313" key="3">
    <source>
        <dbReference type="Proteomes" id="UP000187609"/>
    </source>
</evidence>
<feature type="compositionally biased region" description="Polar residues" evidence="1">
    <location>
        <begin position="1"/>
        <end position="10"/>
    </location>
</feature>
<organism evidence="2 3">
    <name type="scientific">Nicotiana attenuata</name>
    <name type="common">Coyote tobacco</name>
    <dbReference type="NCBI Taxonomy" id="49451"/>
    <lineage>
        <taxon>Eukaryota</taxon>
        <taxon>Viridiplantae</taxon>
        <taxon>Streptophyta</taxon>
        <taxon>Embryophyta</taxon>
        <taxon>Tracheophyta</taxon>
        <taxon>Spermatophyta</taxon>
        <taxon>Magnoliopsida</taxon>
        <taxon>eudicotyledons</taxon>
        <taxon>Gunneridae</taxon>
        <taxon>Pentapetalae</taxon>
        <taxon>asterids</taxon>
        <taxon>lamiids</taxon>
        <taxon>Solanales</taxon>
        <taxon>Solanaceae</taxon>
        <taxon>Nicotianoideae</taxon>
        <taxon>Nicotianeae</taxon>
        <taxon>Nicotiana</taxon>
    </lineage>
</organism>
<evidence type="ECO:0000313" key="2">
    <source>
        <dbReference type="EMBL" id="OIT04957.1"/>
    </source>
</evidence>
<dbReference type="EMBL" id="MJEQ01037185">
    <property type="protein sequence ID" value="OIT04957.1"/>
    <property type="molecule type" value="Genomic_DNA"/>
</dbReference>
<accession>A0A1J6IIN1</accession>
<gene>
    <name evidence="2" type="ORF">A4A49_38546</name>
</gene>
<name>A0A1J6IIN1_NICAT</name>
<proteinExistence type="predicted"/>
<dbReference type="Proteomes" id="UP000187609">
    <property type="component" value="Unassembled WGS sequence"/>
</dbReference>
<reference evidence="2" key="1">
    <citation type="submission" date="2016-11" db="EMBL/GenBank/DDBJ databases">
        <title>The genome of Nicotiana attenuata.</title>
        <authorList>
            <person name="Xu S."/>
            <person name="Brockmoeller T."/>
            <person name="Gaquerel E."/>
            <person name="Navarro A."/>
            <person name="Kuhl H."/>
            <person name="Gase K."/>
            <person name="Ling Z."/>
            <person name="Zhou W."/>
            <person name="Kreitzer C."/>
            <person name="Stanke M."/>
            <person name="Tang H."/>
            <person name="Lyons E."/>
            <person name="Pandey P."/>
            <person name="Pandey S.P."/>
            <person name="Timmermann B."/>
            <person name="Baldwin I.T."/>
        </authorList>
    </citation>
    <scope>NUCLEOTIDE SEQUENCE [LARGE SCALE GENOMIC DNA]</scope>
    <source>
        <strain evidence="2">UT</strain>
    </source>
</reference>
<keyword evidence="3" id="KW-1185">Reference proteome</keyword>
<dbReference type="AlphaFoldDB" id="A0A1J6IIN1"/>
<sequence length="84" mass="9918">MVHLLESSSRIFHEDITKQMTPPHSERSSSSRQKRLPLSFGSHIKKTHSHTHRYSKEVGKEARIYKENSPSIFIFHFLRFLDIV</sequence>